<organism evidence="4 5">
    <name type="scientific">Basidiobolus meristosporus CBS 931.73</name>
    <dbReference type="NCBI Taxonomy" id="1314790"/>
    <lineage>
        <taxon>Eukaryota</taxon>
        <taxon>Fungi</taxon>
        <taxon>Fungi incertae sedis</taxon>
        <taxon>Zoopagomycota</taxon>
        <taxon>Entomophthoromycotina</taxon>
        <taxon>Basidiobolomycetes</taxon>
        <taxon>Basidiobolales</taxon>
        <taxon>Basidiobolaceae</taxon>
        <taxon>Basidiobolus</taxon>
    </lineage>
</organism>
<dbReference type="Gene3D" id="3.40.50.1820">
    <property type="entry name" value="alpha/beta hydrolase"/>
    <property type="match status" value="1"/>
</dbReference>
<dbReference type="GO" id="GO:0016787">
    <property type="term" value="F:hydrolase activity"/>
    <property type="evidence" value="ECO:0007669"/>
    <property type="project" value="UniProtKB-KW"/>
</dbReference>
<evidence type="ECO:0000313" key="5">
    <source>
        <dbReference type="Proteomes" id="UP000193498"/>
    </source>
</evidence>
<comment type="similarity">
    <text evidence="1">Belongs to the type-B carboxylesterase/lipase family.</text>
</comment>
<dbReference type="STRING" id="1314790.A0A1Y1ZB01"/>
<dbReference type="OrthoDB" id="408631at2759"/>
<accession>A0A1Y1ZB01</accession>
<dbReference type="SUPFAM" id="SSF53474">
    <property type="entry name" value="alpha/beta-Hydrolases"/>
    <property type="match status" value="1"/>
</dbReference>
<comment type="caution">
    <text evidence="4">The sequence shown here is derived from an EMBL/GenBank/DDBJ whole genome shotgun (WGS) entry which is preliminary data.</text>
</comment>
<name>A0A1Y1ZB01_9FUNG</name>
<dbReference type="AlphaFoldDB" id="A0A1Y1ZB01"/>
<dbReference type="Proteomes" id="UP000193498">
    <property type="component" value="Unassembled WGS sequence"/>
</dbReference>
<protein>
    <submittedName>
        <fullName evidence="4">Carboxylesterase</fullName>
    </submittedName>
</protein>
<keyword evidence="5" id="KW-1185">Reference proteome</keyword>
<dbReference type="PANTHER" id="PTHR43142:SF1">
    <property type="entry name" value="CARBOXYLIC ESTER HYDROLASE"/>
    <property type="match status" value="1"/>
</dbReference>
<keyword evidence="2" id="KW-0378">Hydrolase</keyword>
<dbReference type="PANTHER" id="PTHR43142">
    <property type="entry name" value="CARBOXYLIC ESTER HYDROLASE"/>
    <property type="match status" value="1"/>
</dbReference>
<feature type="non-terminal residue" evidence="4">
    <location>
        <position position="1"/>
    </location>
</feature>
<dbReference type="Pfam" id="PF00135">
    <property type="entry name" value="COesterase"/>
    <property type="match status" value="1"/>
</dbReference>
<dbReference type="InParanoid" id="A0A1Y1ZB01"/>
<proteinExistence type="inferred from homology"/>
<feature type="non-terminal residue" evidence="4">
    <location>
        <position position="129"/>
    </location>
</feature>
<dbReference type="InterPro" id="IPR002018">
    <property type="entry name" value="CarbesteraseB"/>
</dbReference>
<evidence type="ECO:0000256" key="2">
    <source>
        <dbReference type="ARBA" id="ARBA00022801"/>
    </source>
</evidence>
<evidence type="ECO:0000313" key="4">
    <source>
        <dbReference type="EMBL" id="ORY07356.1"/>
    </source>
</evidence>
<sequence length="129" mass="14088">SEHDCLNLNVYTPDTNSTKLPVMVWIHGGSLIQGGNSHYPYDAENVIPYTKNISHPVVIVTINYRLGVLGFLAGNDIATTISNDTSLTGTDKAVGNWGLMDQKLGLEWVKKNIQHFGGDPENITVYGES</sequence>
<dbReference type="EMBL" id="MCFE01000009">
    <property type="protein sequence ID" value="ORY07356.1"/>
    <property type="molecule type" value="Genomic_DNA"/>
</dbReference>
<evidence type="ECO:0000256" key="1">
    <source>
        <dbReference type="ARBA" id="ARBA00005964"/>
    </source>
</evidence>
<reference evidence="4 5" key="1">
    <citation type="submission" date="2016-07" db="EMBL/GenBank/DDBJ databases">
        <title>Pervasive Adenine N6-methylation of Active Genes in Fungi.</title>
        <authorList>
            <consortium name="DOE Joint Genome Institute"/>
            <person name="Mondo S.J."/>
            <person name="Dannebaum R.O."/>
            <person name="Kuo R.C."/>
            <person name="Labutti K."/>
            <person name="Haridas S."/>
            <person name="Kuo A."/>
            <person name="Salamov A."/>
            <person name="Ahrendt S.R."/>
            <person name="Lipzen A."/>
            <person name="Sullivan W."/>
            <person name="Andreopoulos W.B."/>
            <person name="Clum A."/>
            <person name="Lindquist E."/>
            <person name="Daum C."/>
            <person name="Ramamoorthy G.K."/>
            <person name="Gryganskyi A."/>
            <person name="Culley D."/>
            <person name="Magnuson J.K."/>
            <person name="James T.Y."/>
            <person name="O'Malley M.A."/>
            <person name="Stajich J.E."/>
            <person name="Spatafora J.W."/>
            <person name="Visel A."/>
            <person name="Grigoriev I.V."/>
        </authorList>
    </citation>
    <scope>NUCLEOTIDE SEQUENCE [LARGE SCALE GENOMIC DNA]</scope>
    <source>
        <strain evidence="4 5">CBS 931.73</strain>
    </source>
</reference>
<dbReference type="InterPro" id="IPR029058">
    <property type="entry name" value="AB_hydrolase_fold"/>
</dbReference>
<feature type="domain" description="Carboxylesterase type B" evidence="3">
    <location>
        <begin position="3"/>
        <end position="129"/>
    </location>
</feature>
<evidence type="ECO:0000259" key="3">
    <source>
        <dbReference type="Pfam" id="PF00135"/>
    </source>
</evidence>
<gene>
    <name evidence="4" type="ORF">K493DRAFT_177737</name>
</gene>